<accession>D6W9Y6</accession>
<dbReference type="EC" id="2.3.2.27" evidence="10"/>
<evidence type="ECO:0000256" key="8">
    <source>
        <dbReference type="ARBA" id="ARBA00022833"/>
    </source>
</evidence>
<dbReference type="GO" id="GO:0016567">
    <property type="term" value="P:protein ubiquitination"/>
    <property type="evidence" value="ECO:0007669"/>
    <property type="project" value="UniProtKB-UniPathway"/>
</dbReference>
<feature type="domain" description="SIAH-type" evidence="12">
    <location>
        <begin position="308"/>
        <end position="369"/>
    </location>
</feature>
<dbReference type="PROSITE" id="PS51081">
    <property type="entry name" value="ZF_SIAH"/>
    <property type="match status" value="2"/>
</dbReference>
<dbReference type="InterPro" id="IPR018121">
    <property type="entry name" value="7-in-absentia-prot_TRAF-dom"/>
</dbReference>
<dbReference type="KEGG" id="tca:107399267"/>
<dbReference type="InterPro" id="IPR049548">
    <property type="entry name" value="Sina-like_RING"/>
</dbReference>
<comment type="domain">
    <text evidence="10">The SBD domain (substrate-binding domain) mediates the interaction with substrate proteins. It is related to the TRAF family.</text>
</comment>
<feature type="domain" description="RING-type" evidence="11">
    <location>
        <begin position="256"/>
        <end position="291"/>
    </location>
</feature>
<dbReference type="UniPathway" id="UPA00143"/>
<dbReference type="Proteomes" id="UP000007266">
    <property type="component" value="Linkage group 2"/>
</dbReference>
<comment type="function">
    <text evidence="10">E3 ubiquitin-protein ligase that mediates ubiquitination and subsequent proteasomal degradation of target proteins. E3 ubiquitin ligases accept ubiquitin from an E2 ubiquitin-conjugating enzyme in the form of a thioester and then directly transfers the ubiquitin to targeted substrates.</text>
</comment>
<dbReference type="OrthoDB" id="941555at2759"/>
<keyword evidence="6 9" id="KW-0863">Zinc-finger</keyword>
<dbReference type="eggNOG" id="KOG3002">
    <property type="taxonomic scope" value="Eukaryota"/>
</dbReference>
<evidence type="ECO:0000256" key="3">
    <source>
        <dbReference type="ARBA" id="ARBA00009119"/>
    </source>
</evidence>
<evidence type="ECO:0000256" key="9">
    <source>
        <dbReference type="PROSITE-ProRule" id="PRU00455"/>
    </source>
</evidence>
<dbReference type="AlphaFoldDB" id="D6W9Y6"/>
<keyword evidence="5 10" id="KW-0479">Metal-binding</keyword>
<dbReference type="OMA" id="VEATCHI"/>
<dbReference type="FunFam" id="3.30.40.10:FF:000041">
    <property type="entry name" value="E3 ubiquitin-protein ligase SINAT3"/>
    <property type="match status" value="2"/>
</dbReference>
<dbReference type="GO" id="GO:0008270">
    <property type="term" value="F:zinc ion binding"/>
    <property type="evidence" value="ECO:0007669"/>
    <property type="project" value="UniProtKB-KW"/>
</dbReference>
<proteinExistence type="inferred from homology"/>
<feature type="domain" description="SIAH-type" evidence="12">
    <location>
        <begin position="59"/>
        <end position="116"/>
    </location>
</feature>
<dbReference type="EMBL" id="KQ971312">
    <property type="protein sequence ID" value="EEZ98089.2"/>
    <property type="molecule type" value="Genomic_DNA"/>
</dbReference>
<evidence type="ECO:0000256" key="5">
    <source>
        <dbReference type="ARBA" id="ARBA00022723"/>
    </source>
</evidence>
<dbReference type="SUPFAM" id="SSF57850">
    <property type="entry name" value="RING/U-box"/>
    <property type="match status" value="1"/>
</dbReference>
<evidence type="ECO:0000256" key="4">
    <source>
        <dbReference type="ARBA" id="ARBA00022679"/>
    </source>
</evidence>
<dbReference type="PANTHER" id="PTHR45877:SF2">
    <property type="entry name" value="E3 UBIQUITIN-PROTEIN LIGASE SINA-RELATED"/>
    <property type="match status" value="1"/>
</dbReference>
<keyword evidence="14" id="KW-1185">Reference proteome</keyword>
<comment type="pathway">
    <text evidence="2 10">Protein modification; protein ubiquitination.</text>
</comment>
<evidence type="ECO:0000313" key="14">
    <source>
        <dbReference type="Proteomes" id="UP000007266"/>
    </source>
</evidence>
<name>D6W9Y6_TRICA</name>
<dbReference type="Pfam" id="PF03145">
    <property type="entry name" value="Sina_TRAF"/>
    <property type="match status" value="1"/>
</dbReference>
<dbReference type="SUPFAM" id="SSF49599">
    <property type="entry name" value="TRAF domain-like"/>
    <property type="match status" value="2"/>
</dbReference>
<evidence type="ECO:0000259" key="11">
    <source>
        <dbReference type="PROSITE" id="PS50089"/>
    </source>
</evidence>
<evidence type="ECO:0000256" key="2">
    <source>
        <dbReference type="ARBA" id="ARBA00004906"/>
    </source>
</evidence>
<dbReference type="InterPro" id="IPR013010">
    <property type="entry name" value="Znf_SIAH"/>
</dbReference>
<gene>
    <name evidence="13" type="primary">AUGUSTUS-3.0.2_00502</name>
    <name evidence="13" type="ORF">TcasGA2_TC000502</name>
</gene>
<dbReference type="STRING" id="7070.D6W9Y6"/>
<evidence type="ECO:0000256" key="10">
    <source>
        <dbReference type="RuleBase" id="RU201113"/>
    </source>
</evidence>
<dbReference type="InterPro" id="IPR001841">
    <property type="entry name" value="Znf_RING"/>
</dbReference>
<dbReference type="PANTHER" id="PTHR45877">
    <property type="entry name" value="E3 UBIQUITIN-PROTEIN LIGASE SIAH2"/>
    <property type="match status" value="1"/>
</dbReference>
<dbReference type="GO" id="GO:0043161">
    <property type="term" value="P:proteasome-mediated ubiquitin-dependent protein catabolic process"/>
    <property type="evidence" value="ECO:0000318"/>
    <property type="project" value="GO_Central"/>
</dbReference>
<dbReference type="InterPro" id="IPR004162">
    <property type="entry name" value="SINA-like_animal"/>
</dbReference>
<dbReference type="GO" id="GO:0005737">
    <property type="term" value="C:cytoplasm"/>
    <property type="evidence" value="ECO:0000318"/>
    <property type="project" value="GO_Central"/>
</dbReference>
<evidence type="ECO:0000256" key="6">
    <source>
        <dbReference type="ARBA" id="ARBA00022771"/>
    </source>
</evidence>
<dbReference type="GO" id="GO:0031624">
    <property type="term" value="F:ubiquitin conjugating enzyme binding"/>
    <property type="evidence" value="ECO:0000318"/>
    <property type="project" value="GO_Central"/>
</dbReference>
<comment type="domain">
    <text evidence="10">The RING-type zinc finger domain is essential for ubiquitin ligase activity.</text>
</comment>
<organism evidence="13 14">
    <name type="scientific">Tribolium castaneum</name>
    <name type="common">Red flour beetle</name>
    <dbReference type="NCBI Taxonomy" id="7070"/>
    <lineage>
        <taxon>Eukaryota</taxon>
        <taxon>Metazoa</taxon>
        <taxon>Ecdysozoa</taxon>
        <taxon>Arthropoda</taxon>
        <taxon>Hexapoda</taxon>
        <taxon>Insecta</taxon>
        <taxon>Pterygota</taxon>
        <taxon>Neoptera</taxon>
        <taxon>Endopterygota</taxon>
        <taxon>Coleoptera</taxon>
        <taxon>Polyphaga</taxon>
        <taxon>Cucujiformia</taxon>
        <taxon>Tenebrionidae</taxon>
        <taxon>Tenebrionidae incertae sedis</taxon>
        <taxon>Tribolium</taxon>
    </lineage>
</organism>
<dbReference type="InterPro" id="IPR013083">
    <property type="entry name" value="Znf_RING/FYVE/PHD"/>
</dbReference>
<dbReference type="GO" id="GO:0061630">
    <property type="term" value="F:ubiquitin protein ligase activity"/>
    <property type="evidence" value="ECO:0000318"/>
    <property type="project" value="GO_Central"/>
</dbReference>
<dbReference type="PROSITE" id="PS50089">
    <property type="entry name" value="ZF_RING_2"/>
    <property type="match status" value="1"/>
</dbReference>
<sequence>MLIPQEALNSVKCNLCDKFLSYFPIYTCEKNLPICGRCSAILNDTNFRRATLFEQVAQYLKFPCIYHTAGCVENLFPDEVPNHEENCPYKIIACSQECMWQGSVNELLEHFEDTHPNAILRNSEFEISFLNSYDTYSLVVYEDELFSFKRKFDITENVLKCSVFCYKMLDPVTKYNYKIVVQNGTGTESVEFAPKSADTFLEENVTEISVENIRDRLKDPSVIIGTIQIFDQKEVSSLKKKLNPDINFEMLAELECPVCLHYIIPPIFQCVTGHSICGTCKEQITQCPLCQQDIKNTQNFTLEKMAFLLTYPCMNSENGCDFADKPGKLKQHQKYCLYGTHHCPLKDYESCKWKGSAKNIYRHIQDVHHDNMLEVDTVRLFLDGAYFQQEENTCYIMKYAEAIFKLHYRYYRECFYWAMQLIGPPEEAKNYKFEIDICDNNNNSRRLFLRNFCSSLKEKDDSFTDPDQYVFLTLNQIRSFLSEMLTFTVRIVK</sequence>
<dbReference type="Pfam" id="PF21362">
    <property type="entry name" value="Sina_RING"/>
    <property type="match status" value="1"/>
</dbReference>
<reference evidence="13 14" key="1">
    <citation type="journal article" date="2008" name="Nature">
        <title>The genome of the model beetle and pest Tribolium castaneum.</title>
        <authorList>
            <consortium name="Tribolium Genome Sequencing Consortium"/>
            <person name="Richards S."/>
            <person name="Gibbs R.A."/>
            <person name="Weinstock G.M."/>
            <person name="Brown S.J."/>
            <person name="Denell R."/>
            <person name="Beeman R.W."/>
            <person name="Gibbs R."/>
            <person name="Beeman R.W."/>
            <person name="Brown S.J."/>
            <person name="Bucher G."/>
            <person name="Friedrich M."/>
            <person name="Grimmelikhuijzen C.J."/>
            <person name="Klingler M."/>
            <person name="Lorenzen M."/>
            <person name="Richards S."/>
            <person name="Roth S."/>
            <person name="Schroder R."/>
            <person name="Tautz D."/>
            <person name="Zdobnov E.M."/>
            <person name="Muzny D."/>
            <person name="Gibbs R.A."/>
            <person name="Weinstock G.M."/>
            <person name="Attaway T."/>
            <person name="Bell S."/>
            <person name="Buhay C.J."/>
            <person name="Chandrabose M.N."/>
            <person name="Chavez D."/>
            <person name="Clerk-Blankenburg K.P."/>
            <person name="Cree A."/>
            <person name="Dao M."/>
            <person name="Davis C."/>
            <person name="Chacko J."/>
            <person name="Dinh H."/>
            <person name="Dugan-Rocha S."/>
            <person name="Fowler G."/>
            <person name="Garner T.T."/>
            <person name="Garnes J."/>
            <person name="Gnirke A."/>
            <person name="Hawes A."/>
            <person name="Hernandez J."/>
            <person name="Hines S."/>
            <person name="Holder M."/>
            <person name="Hume J."/>
            <person name="Jhangiani S.N."/>
            <person name="Joshi V."/>
            <person name="Khan Z.M."/>
            <person name="Jackson L."/>
            <person name="Kovar C."/>
            <person name="Kowis A."/>
            <person name="Lee S."/>
            <person name="Lewis L.R."/>
            <person name="Margolis J."/>
            <person name="Morgan M."/>
            <person name="Nazareth L.V."/>
            <person name="Nguyen N."/>
            <person name="Okwuonu G."/>
            <person name="Parker D."/>
            <person name="Richards S."/>
            <person name="Ruiz S.J."/>
            <person name="Santibanez J."/>
            <person name="Savard J."/>
            <person name="Scherer S.E."/>
            <person name="Schneider B."/>
            <person name="Sodergren E."/>
            <person name="Tautz D."/>
            <person name="Vattahil S."/>
            <person name="Villasana D."/>
            <person name="White C.S."/>
            <person name="Wright R."/>
            <person name="Park Y."/>
            <person name="Beeman R.W."/>
            <person name="Lord J."/>
            <person name="Oppert B."/>
            <person name="Lorenzen M."/>
            <person name="Brown S."/>
            <person name="Wang L."/>
            <person name="Savard J."/>
            <person name="Tautz D."/>
            <person name="Richards S."/>
            <person name="Weinstock G."/>
            <person name="Gibbs R.A."/>
            <person name="Liu Y."/>
            <person name="Worley K."/>
            <person name="Weinstock G."/>
            <person name="Elsik C.G."/>
            <person name="Reese J.T."/>
            <person name="Elhaik E."/>
            <person name="Landan G."/>
            <person name="Graur D."/>
            <person name="Arensburger P."/>
            <person name="Atkinson P."/>
            <person name="Beeman R.W."/>
            <person name="Beidler J."/>
            <person name="Brown S.J."/>
            <person name="Demuth J.P."/>
            <person name="Drury D.W."/>
            <person name="Du Y.Z."/>
            <person name="Fujiwara H."/>
            <person name="Lorenzen M."/>
            <person name="Maselli V."/>
            <person name="Osanai M."/>
            <person name="Park Y."/>
            <person name="Robertson H.M."/>
            <person name="Tu Z."/>
            <person name="Wang J.J."/>
            <person name="Wang S."/>
            <person name="Richards S."/>
            <person name="Song H."/>
            <person name="Zhang L."/>
            <person name="Sodergren E."/>
            <person name="Werner D."/>
            <person name="Stanke M."/>
            <person name="Morgenstern B."/>
            <person name="Solovyev V."/>
            <person name="Kosarev P."/>
            <person name="Brown G."/>
            <person name="Chen H.C."/>
            <person name="Ermolaeva O."/>
            <person name="Hlavina W."/>
            <person name="Kapustin Y."/>
            <person name="Kiryutin B."/>
            <person name="Kitts P."/>
            <person name="Maglott D."/>
            <person name="Pruitt K."/>
            <person name="Sapojnikov V."/>
            <person name="Souvorov A."/>
            <person name="Mackey A.J."/>
            <person name="Waterhouse R.M."/>
            <person name="Wyder S."/>
            <person name="Zdobnov E.M."/>
            <person name="Zdobnov E.M."/>
            <person name="Wyder S."/>
            <person name="Kriventseva E.V."/>
            <person name="Kadowaki T."/>
            <person name="Bork P."/>
            <person name="Aranda M."/>
            <person name="Bao R."/>
            <person name="Beermann A."/>
            <person name="Berns N."/>
            <person name="Bolognesi R."/>
            <person name="Bonneton F."/>
            <person name="Bopp D."/>
            <person name="Brown S.J."/>
            <person name="Bucher G."/>
            <person name="Butts T."/>
            <person name="Chaumot A."/>
            <person name="Denell R.E."/>
            <person name="Ferrier D.E."/>
            <person name="Friedrich M."/>
            <person name="Gordon C.M."/>
            <person name="Jindra M."/>
            <person name="Klingler M."/>
            <person name="Lan Q."/>
            <person name="Lattorff H.M."/>
            <person name="Laudet V."/>
            <person name="von Levetsow C."/>
            <person name="Liu Z."/>
            <person name="Lutz R."/>
            <person name="Lynch J.A."/>
            <person name="da Fonseca R.N."/>
            <person name="Posnien N."/>
            <person name="Reuter R."/>
            <person name="Roth S."/>
            <person name="Savard J."/>
            <person name="Schinko J.B."/>
            <person name="Schmitt C."/>
            <person name="Schoppmeier M."/>
            <person name="Schroder R."/>
            <person name="Shippy T.D."/>
            <person name="Simonnet F."/>
            <person name="Marques-Souza H."/>
            <person name="Tautz D."/>
            <person name="Tomoyasu Y."/>
            <person name="Trauner J."/>
            <person name="Van der Zee M."/>
            <person name="Vervoort M."/>
            <person name="Wittkopp N."/>
            <person name="Wimmer E.A."/>
            <person name="Yang X."/>
            <person name="Jones A.K."/>
            <person name="Sattelle D.B."/>
            <person name="Ebert P.R."/>
            <person name="Nelson D."/>
            <person name="Scott J.G."/>
            <person name="Beeman R.W."/>
            <person name="Muthukrishnan S."/>
            <person name="Kramer K.J."/>
            <person name="Arakane Y."/>
            <person name="Beeman R.W."/>
            <person name="Zhu Q."/>
            <person name="Hogenkamp D."/>
            <person name="Dixit R."/>
            <person name="Oppert B."/>
            <person name="Jiang H."/>
            <person name="Zou Z."/>
            <person name="Marshall J."/>
            <person name="Elpidina E."/>
            <person name="Vinokurov K."/>
            <person name="Oppert C."/>
            <person name="Zou Z."/>
            <person name="Evans J."/>
            <person name="Lu Z."/>
            <person name="Zhao P."/>
            <person name="Sumathipala N."/>
            <person name="Altincicek B."/>
            <person name="Vilcinskas A."/>
            <person name="Williams M."/>
            <person name="Hultmark D."/>
            <person name="Hetru C."/>
            <person name="Jiang H."/>
            <person name="Grimmelikhuijzen C.J."/>
            <person name="Hauser F."/>
            <person name="Cazzamali G."/>
            <person name="Williamson M."/>
            <person name="Park Y."/>
            <person name="Li B."/>
            <person name="Tanaka Y."/>
            <person name="Predel R."/>
            <person name="Neupert S."/>
            <person name="Schachtner J."/>
            <person name="Verleyen P."/>
            <person name="Raible F."/>
            <person name="Bork P."/>
            <person name="Friedrich M."/>
            <person name="Walden K.K."/>
            <person name="Robertson H.M."/>
            <person name="Angeli S."/>
            <person name="Foret S."/>
            <person name="Bucher G."/>
            <person name="Schuetz S."/>
            <person name="Maleszka R."/>
            <person name="Wimmer E.A."/>
            <person name="Beeman R.W."/>
            <person name="Lorenzen M."/>
            <person name="Tomoyasu Y."/>
            <person name="Miller S.C."/>
            <person name="Grossmann D."/>
            <person name="Bucher G."/>
        </authorList>
    </citation>
    <scope>NUCLEOTIDE SEQUENCE [LARGE SCALE GENOMIC DNA]</scope>
    <source>
        <strain evidence="13 14">Georgia GA2</strain>
    </source>
</reference>
<protein>
    <recommendedName>
        <fullName evidence="10">E3 ubiquitin-protein ligase</fullName>
        <ecNumber evidence="10">2.3.2.27</ecNumber>
    </recommendedName>
</protein>
<evidence type="ECO:0000259" key="12">
    <source>
        <dbReference type="PROSITE" id="PS51081"/>
    </source>
</evidence>
<dbReference type="Pfam" id="PF21361">
    <property type="entry name" value="Sina_ZnF"/>
    <property type="match status" value="2"/>
</dbReference>
<comment type="similarity">
    <text evidence="3 10">Belongs to the SINA (Seven in absentia) family.</text>
</comment>
<dbReference type="Gene3D" id="3.30.40.10">
    <property type="entry name" value="Zinc/RING finger domain, C3HC4 (zinc finger)"/>
    <property type="match status" value="3"/>
</dbReference>
<dbReference type="HOGENOM" id="CLU_570305_0_0_1"/>
<keyword evidence="7 10" id="KW-0833">Ubl conjugation pathway</keyword>
<evidence type="ECO:0000256" key="7">
    <source>
        <dbReference type="ARBA" id="ARBA00022786"/>
    </source>
</evidence>
<comment type="catalytic activity">
    <reaction evidence="1 10">
        <text>S-ubiquitinyl-[E2 ubiquitin-conjugating enzyme]-L-cysteine + [acceptor protein]-L-lysine = [E2 ubiquitin-conjugating enzyme]-L-cysteine + N(6)-ubiquitinyl-[acceptor protein]-L-lysine.</text>
        <dbReference type="EC" id="2.3.2.27"/>
    </reaction>
</comment>
<keyword evidence="8 10" id="KW-0862">Zinc</keyword>
<evidence type="ECO:0000256" key="1">
    <source>
        <dbReference type="ARBA" id="ARBA00000900"/>
    </source>
</evidence>
<keyword evidence="4" id="KW-0808">Transferase</keyword>
<reference evidence="13 14" key="2">
    <citation type="journal article" date="2010" name="Nucleic Acids Res.">
        <title>BeetleBase in 2010: revisions to provide comprehensive genomic information for Tribolium castaneum.</title>
        <authorList>
            <person name="Kim H.S."/>
            <person name="Murphy T."/>
            <person name="Xia J."/>
            <person name="Caragea D."/>
            <person name="Park Y."/>
            <person name="Beeman R.W."/>
            <person name="Lorenzen M.D."/>
            <person name="Butcher S."/>
            <person name="Manak J.R."/>
            <person name="Brown S.J."/>
        </authorList>
    </citation>
    <scope>GENOME REANNOTATION</scope>
    <source>
        <strain evidence="13 14">Georgia GA2</strain>
    </source>
</reference>
<evidence type="ECO:0000313" key="13">
    <source>
        <dbReference type="EMBL" id="EEZ98089.2"/>
    </source>
</evidence>